<gene>
    <name evidence="5" type="ORF">Val02_92340</name>
</gene>
<dbReference type="RefSeq" id="WP_203905746.1">
    <property type="nucleotide sequence ID" value="NZ_BOPF01000076.1"/>
</dbReference>
<dbReference type="GO" id="GO:0003677">
    <property type="term" value="F:DNA binding"/>
    <property type="evidence" value="ECO:0007669"/>
    <property type="project" value="UniProtKB-KW"/>
</dbReference>
<feature type="domain" description="HTH marR-type" evidence="4">
    <location>
        <begin position="10"/>
        <end position="141"/>
    </location>
</feature>
<proteinExistence type="predicted"/>
<dbReference type="SMART" id="SM00347">
    <property type="entry name" value="HTH_MARR"/>
    <property type="match status" value="1"/>
</dbReference>
<dbReference type="Proteomes" id="UP000619260">
    <property type="component" value="Unassembled WGS sequence"/>
</dbReference>
<sequence length="142" mass="15486">MPEFEPLDPHAQLGYLLVVCAERMSRDWHAALRSAGINPRQFSMLAVIARDPGISQAELARQVLITAQSVSESLARLVAAGLVDRSEATPGKAARLLLTAAGRNALESAYPVVTAFNDDRFAVLTTRERETLTRALRKLMDA</sequence>
<keyword evidence="1" id="KW-0805">Transcription regulation</keyword>
<organism evidence="5 6">
    <name type="scientific">Virgisporangium aliadipatigenens</name>
    <dbReference type="NCBI Taxonomy" id="741659"/>
    <lineage>
        <taxon>Bacteria</taxon>
        <taxon>Bacillati</taxon>
        <taxon>Actinomycetota</taxon>
        <taxon>Actinomycetes</taxon>
        <taxon>Micromonosporales</taxon>
        <taxon>Micromonosporaceae</taxon>
        <taxon>Virgisporangium</taxon>
    </lineage>
</organism>
<dbReference type="Gene3D" id="1.10.10.10">
    <property type="entry name" value="Winged helix-like DNA-binding domain superfamily/Winged helix DNA-binding domain"/>
    <property type="match status" value="1"/>
</dbReference>
<dbReference type="InterPro" id="IPR000835">
    <property type="entry name" value="HTH_MarR-typ"/>
</dbReference>
<dbReference type="PRINTS" id="PR00598">
    <property type="entry name" value="HTHMARR"/>
</dbReference>
<reference evidence="5" key="1">
    <citation type="submission" date="2021-01" db="EMBL/GenBank/DDBJ databases">
        <title>Whole genome shotgun sequence of Virgisporangium aliadipatigenens NBRC 105644.</title>
        <authorList>
            <person name="Komaki H."/>
            <person name="Tamura T."/>
        </authorList>
    </citation>
    <scope>NUCLEOTIDE SEQUENCE</scope>
    <source>
        <strain evidence="5">NBRC 105644</strain>
    </source>
</reference>
<dbReference type="GO" id="GO:0003700">
    <property type="term" value="F:DNA-binding transcription factor activity"/>
    <property type="evidence" value="ECO:0007669"/>
    <property type="project" value="InterPro"/>
</dbReference>
<keyword evidence="2" id="KW-0238">DNA-binding</keyword>
<dbReference type="Pfam" id="PF12802">
    <property type="entry name" value="MarR_2"/>
    <property type="match status" value="1"/>
</dbReference>
<dbReference type="AlphaFoldDB" id="A0A8J4DWK1"/>
<evidence type="ECO:0000256" key="2">
    <source>
        <dbReference type="ARBA" id="ARBA00023125"/>
    </source>
</evidence>
<dbReference type="PANTHER" id="PTHR42756">
    <property type="entry name" value="TRANSCRIPTIONAL REGULATOR, MARR"/>
    <property type="match status" value="1"/>
</dbReference>
<dbReference type="SUPFAM" id="SSF46785">
    <property type="entry name" value="Winged helix' DNA-binding domain"/>
    <property type="match status" value="1"/>
</dbReference>
<keyword evidence="3" id="KW-0804">Transcription</keyword>
<accession>A0A8J4DWK1</accession>
<dbReference type="InterPro" id="IPR036390">
    <property type="entry name" value="WH_DNA-bd_sf"/>
</dbReference>
<evidence type="ECO:0000259" key="4">
    <source>
        <dbReference type="PROSITE" id="PS50995"/>
    </source>
</evidence>
<keyword evidence="6" id="KW-1185">Reference proteome</keyword>
<evidence type="ECO:0000256" key="3">
    <source>
        <dbReference type="ARBA" id="ARBA00023163"/>
    </source>
</evidence>
<protein>
    <recommendedName>
        <fullName evidence="4">HTH marR-type domain-containing protein</fullName>
    </recommendedName>
</protein>
<evidence type="ECO:0000313" key="5">
    <source>
        <dbReference type="EMBL" id="GIJ52348.1"/>
    </source>
</evidence>
<comment type="caution">
    <text evidence="5">The sequence shown here is derived from an EMBL/GenBank/DDBJ whole genome shotgun (WGS) entry which is preliminary data.</text>
</comment>
<evidence type="ECO:0000256" key="1">
    <source>
        <dbReference type="ARBA" id="ARBA00023015"/>
    </source>
</evidence>
<evidence type="ECO:0000313" key="6">
    <source>
        <dbReference type="Proteomes" id="UP000619260"/>
    </source>
</evidence>
<dbReference type="EMBL" id="BOPF01000076">
    <property type="protein sequence ID" value="GIJ52348.1"/>
    <property type="molecule type" value="Genomic_DNA"/>
</dbReference>
<dbReference type="PANTHER" id="PTHR42756:SF1">
    <property type="entry name" value="TRANSCRIPTIONAL REPRESSOR OF EMRAB OPERON"/>
    <property type="match status" value="1"/>
</dbReference>
<name>A0A8J4DWK1_9ACTN</name>
<dbReference type="InterPro" id="IPR036388">
    <property type="entry name" value="WH-like_DNA-bd_sf"/>
</dbReference>
<dbReference type="PROSITE" id="PS50995">
    <property type="entry name" value="HTH_MARR_2"/>
    <property type="match status" value="1"/>
</dbReference>